<protein>
    <submittedName>
        <fullName evidence="1">Uncharacterized protein</fullName>
    </submittedName>
</protein>
<sequence length="113" mass="12334">MRISGEVHPLETRSSLAPVYVQGPGRNRHRKSICLRAPILDTRLWKLNPAAIAIALKFGIRRSIGTDCPLPSTVQFRCVGLVLPAFHSKGVKTGVRPVRSECAQFGKVPTCSS</sequence>
<evidence type="ECO:0000313" key="1">
    <source>
        <dbReference type="EMBL" id="CAI5779533.1"/>
    </source>
</evidence>
<proteinExistence type="predicted"/>
<name>A0AA35KLE0_9SAUR</name>
<dbReference type="Proteomes" id="UP001178461">
    <property type="component" value="Chromosome 7"/>
</dbReference>
<accession>A0AA35KLE0</accession>
<dbReference type="EMBL" id="OX395132">
    <property type="protein sequence ID" value="CAI5779533.1"/>
    <property type="molecule type" value="Genomic_DNA"/>
</dbReference>
<keyword evidence="2" id="KW-1185">Reference proteome</keyword>
<dbReference type="AlphaFoldDB" id="A0AA35KLE0"/>
<gene>
    <name evidence="1" type="ORF">PODLI_1B008818</name>
</gene>
<evidence type="ECO:0000313" key="2">
    <source>
        <dbReference type="Proteomes" id="UP001178461"/>
    </source>
</evidence>
<reference evidence="1" key="1">
    <citation type="submission" date="2022-12" db="EMBL/GenBank/DDBJ databases">
        <authorList>
            <person name="Alioto T."/>
            <person name="Alioto T."/>
            <person name="Gomez Garrido J."/>
        </authorList>
    </citation>
    <scope>NUCLEOTIDE SEQUENCE</scope>
</reference>
<organism evidence="1 2">
    <name type="scientific">Podarcis lilfordi</name>
    <name type="common">Lilford's wall lizard</name>
    <dbReference type="NCBI Taxonomy" id="74358"/>
    <lineage>
        <taxon>Eukaryota</taxon>
        <taxon>Metazoa</taxon>
        <taxon>Chordata</taxon>
        <taxon>Craniata</taxon>
        <taxon>Vertebrata</taxon>
        <taxon>Euteleostomi</taxon>
        <taxon>Lepidosauria</taxon>
        <taxon>Squamata</taxon>
        <taxon>Bifurcata</taxon>
        <taxon>Unidentata</taxon>
        <taxon>Episquamata</taxon>
        <taxon>Laterata</taxon>
        <taxon>Lacertibaenia</taxon>
        <taxon>Lacertidae</taxon>
        <taxon>Podarcis</taxon>
    </lineage>
</organism>